<dbReference type="Proteomes" id="UP000435138">
    <property type="component" value="Unassembled WGS sequence"/>
</dbReference>
<accession>A0A6A8A8N0</accession>
<feature type="transmembrane region" description="Helical" evidence="1">
    <location>
        <begin position="7"/>
        <end position="29"/>
    </location>
</feature>
<sequence length="125" mass="13633">MNKARFLVEFGASMTAYVVVLIGSVLLLGGGTVTGGWATVISLIPMLPALGVAIAVMRQLRASDELQRRIQLEALSLAFAGTALFTFSYGFLENVGYPKLSMFYVWPLMAVLWIIGSLLSGRRFR</sequence>
<evidence type="ECO:0000313" key="3">
    <source>
        <dbReference type="Proteomes" id="UP000435138"/>
    </source>
</evidence>
<dbReference type="RefSeq" id="WP_153355083.1">
    <property type="nucleotide sequence ID" value="NZ_JAYKOO010000007.1"/>
</dbReference>
<proteinExistence type="predicted"/>
<name>A0A6A8A8N0_9HYPH</name>
<keyword evidence="1" id="KW-1133">Transmembrane helix</keyword>
<reference evidence="2 3" key="1">
    <citation type="submission" date="2019-11" db="EMBL/GenBank/DDBJ databases">
        <title>Genome analysis of Rhizobacterium cereale a novel genus and species isolated from maize roots in North Spain.</title>
        <authorList>
            <person name="Menendez E."/>
            <person name="Flores-Felix J.D."/>
            <person name="Ramirez-Bahena M.-H."/>
            <person name="Igual J.M."/>
            <person name="Garcia-Fraile P."/>
            <person name="Peix A."/>
            <person name="Velazquez E."/>
        </authorList>
    </citation>
    <scope>NUCLEOTIDE SEQUENCE [LARGE SCALE GENOMIC DNA]</scope>
    <source>
        <strain evidence="2 3">RZME27</strain>
    </source>
</reference>
<evidence type="ECO:0000256" key="1">
    <source>
        <dbReference type="SAM" id="Phobius"/>
    </source>
</evidence>
<keyword evidence="3" id="KW-1185">Reference proteome</keyword>
<keyword evidence="1" id="KW-0812">Transmembrane</keyword>
<feature type="transmembrane region" description="Helical" evidence="1">
    <location>
        <begin position="103"/>
        <end position="121"/>
    </location>
</feature>
<dbReference type="AlphaFoldDB" id="A0A6A8A8N0"/>
<evidence type="ECO:0000313" key="2">
    <source>
        <dbReference type="EMBL" id="MQY47613.1"/>
    </source>
</evidence>
<feature type="transmembrane region" description="Helical" evidence="1">
    <location>
        <begin position="35"/>
        <end position="58"/>
    </location>
</feature>
<comment type="caution">
    <text evidence="2">The sequence shown here is derived from an EMBL/GenBank/DDBJ whole genome shotgun (WGS) entry which is preliminary data.</text>
</comment>
<protein>
    <submittedName>
        <fullName evidence="2">Uncharacterized protein</fullName>
    </submittedName>
</protein>
<feature type="transmembrane region" description="Helical" evidence="1">
    <location>
        <begin position="70"/>
        <end position="91"/>
    </location>
</feature>
<gene>
    <name evidence="2" type="ORF">GAO09_16380</name>
</gene>
<organism evidence="2 3">
    <name type="scientific">Endobacterium cereale</name>
    <dbReference type="NCBI Taxonomy" id="2663029"/>
    <lineage>
        <taxon>Bacteria</taxon>
        <taxon>Pseudomonadati</taxon>
        <taxon>Pseudomonadota</taxon>
        <taxon>Alphaproteobacteria</taxon>
        <taxon>Hyphomicrobiales</taxon>
        <taxon>Rhizobiaceae</taxon>
        <taxon>Endobacterium</taxon>
    </lineage>
</organism>
<dbReference type="EMBL" id="WIXI01000045">
    <property type="protein sequence ID" value="MQY47613.1"/>
    <property type="molecule type" value="Genomic_DNA"/>
</dbReference>
<keyword evidence="1" id="KW-0472">Membrane</keyword>